<proteinExistence type="predicted"/>
<organism evidence="2 3">
    <name type="scientific">Eiseniibacteriota bacterium</name>
    <dbReference type="NCBI Taxonomy" id="2212470"/>
    <lineage>
        <taxon>Bacteria</taxon>
        <taxon>Candidatus Eiseniibacteriota</taxon>
    </lineage>
</organism>
<name>A0A538TXT4_UNCEI</name>
<dbReference type="Gene3D" id="2.60.120.380">
    <property type="match status" value="2"/>
</dbReference>
<dbReference type="EMBL" id="VBPB01000386">
    <property type="protein sequence ID" value="TMQ68456.1"/>
    <property type="molecule type" value="Genomic_DNA"/>
</dbReference>
<evidence type="ECO:0000313" key="2">
    <source>
        <dbReference type="EMBL" id="TMQ68456.1"/>
    </source>
</evidence>
<reference evidence="2 3" key="1">
    <citation type="journal article" date="2019" name="Nat. Microbiol.">
        <title>Mediterranean grassland soil C-N compound turnover is dependent on rainfall and depth, and is mediated by genomically divergent microorganisms.</title>
        <authorList>
            <person name="Diamond S."/>
            <person name="Andeer P.F."/>
            <person name="Li Z."/>
            <person name="Crits-Christoph A."/>
            <person name="Burstein D."/>
            <person name="Anantharaman K."/>
            <person name="Lane K.R."/>
            <person name="Thomas B.C."/>
            <person name="Pan C."/>
            <person name="Northen T.R."/>
            <person name="Banfield J.F."/>
        </authorList>
    </citation>
    <scope>NUCLEOTIDE SEQUENCE [LARGE SCALE GENOMIC DNA]</scope>
    <source>
        <strain evidence="2">WS_11</strain>
    </source>
</reference>
<protein>
    <recommendedName>
        <fullName evidence="1">Peptidase C-terminal archaeal/bacterial domain-containing protein</fullName>
    </recommendedName>
</protein>
<feature type="domain" description="Peptidase C-terminal archaeal/bacterial" evidence="1">
    <location>
        <begin position="82"/>
        <end position="148"/>
    </location>
</feature>
<evidence type="ECO:0000259" key="1">
    <source>
        <dbReference type="Pfam" id="PF04151"/>
    </source>
</evidence>
<evidence type="ECO:0000313" key="3">
    <source>
        <dbReference type="Proteomes" id="UP000319771"/>
    </source>
</evidence>
<gene>
    <name evidence="2" type="ORF">E6K81_16590</name>
</gene>
<dbReference type="Pfam" id="PF04151">
    <property type="entry name" value="PPC"/>
    <property type="match status" value="1"/>
</dbReference>
<dbReference type="AlphaFoldDB" id="A0A538TXT4"/>
<dbReference type="InterPro" id="IPR007280">
    <property type="entry name" value="Peptidase_C_arc/bac"/>
</dbReference>
<sequence>MKRASPPTTSVFDFRSWGSTTSENVGVTGPAADTWYILVHGYKAYSGVTLLATVSASGPTPTVLQSGVPITGISGAQGSLTYYKITVTSGIPNLTITTSGGTGDVDLYVEFGSQPSTSSYGYRSWTNTASEIVQVATPTAGDWYITLHGYAAYSGVTLTGTLGLPPAPARVLAASAQPNLYKAKE</sequence>
<accession>A0A538TXT4</accession>
<dbReference type="Proteomes" id="UP000319771">
    <property type="component" value="Unassembled WGS sequence"/>
</dbReference>
<comment type="caution">
    <text evidence="2">The sequence shown here is derived from an EMBL/GenBank/DDBJ whole genome shotgun (WGS) entry which is preliminary data.</text>
</comment>